<gene>
    <name evidence="2" type="ORF">NCTC10179_00683</name>
</gene>
<dbReference type="AlphaFoldDB" id="A0A449B7D4"/>
<sequence length="808" mass="96711">MLMKKQNLLLTMENIFNYKSKNGDYRFLNIAKIDIFEQVPTVFYINSEYNDFSYSSFWNSLIEKNATTLSLWLSAEEDKFRKIIFNKSEVNDHIDYLKLKNVVKKSDHNLPIYTVWKDCLKEYPNTTETREEIKKWFNNFEISTKNAFYNVLTQNSEQIVSAINEFTKEISLLENKIKSKSVVLSESDIVEFLENFNKETLRIQNNIFEKYLEVFQKLSTRYEFYSKNQLILNGTAQEQQIKEYKIQLKYLDDISKSSIHKVYNDLKIRDILSEIEFYKNYRNKLSTQSLQQIDLFKTRLKNQITTLKSEIKKIPGINPNKEQLYKNYFYLRSLLKLWFKNKQYFKYSSIDTLEKVNKNLIAEKIFFNIGDKKSIYKLSPIKKFFMYKELELDFDEKAQKAYEESDNQALLIQKTIDKLQKKLKKITKNSYNQITIKKNIVKYQALEQRIKLAEADLDWNKYSEQKLYKNALKNKNLKVKKLISNTKKSLKEANNFFKFFREFINSHPNKSVVLSSDEYIKFENFFTQYIDLDLFNDFIIQLGEFTLDRNKGSSKFINYFVAMIKFVKAYEYLSINNINFFNRFKDLNFLEATKFKLVKYYLNPTKVLFIEDDSNINNYNIKNEFLRVFKNIAMDNGITYVFLSEDTKFIVNNFEDIHIFYNNTAIEGGKLRDVVKNPIHPITKKIFNKSAPKRNSLLKETEDYIFNEIIPIETDSDHYVYSKYKNFKQWTNSLIEFHENYSNSSTGTFNLNLNDFINTNYQSFLENQEFLLTNFQQNHRPERKVLPLDFKNDHFETNKETADTEKLL</sequence>
<evidence type="ECO:0000313" key="3">
    <source>
        <dbReference type="Proteomes" id="UP000289497"/>
    </source>
</evidence>
<keyword evidence="3" id="KW-1185">Reference proteome</keyword>
<organism evidence="2 3">
    <name type="scientific">Mycoplasmopsis columboralis</name>
    <dbReference type="NCBI Taxonomy" id="171282"/>
    <lineage>
        <taxon>Bacteria</taxon>
        <taxon>Bacillati</taxon>
        <taxon>Mycoplasmatota</taxon>
        <taxon>Mycoplasmoidales</taxon>
        <taxon>Metamycoplasmataceae</taxon>
        <taxon>Mycoplasmopsis</taxon>
    </lineage>
</organism>
<accession>A0A449B7D4</accession>
<name>A0A449B7D4_9BACT</name>
<protein>
    <submittedName>
        <fullName evidence="2">ABC-type oligopeptide transport system, ATPase component</fullName>
    </submittedName>
</protein>
<dbReference type="NCBIfam" id="NF045976">
    <property type="entry name" value="MAG1360_fam"/>
    <property type="match status" value="1"/>
</dbReference>
<keyword evidence="1" id="KW-0175">Coiled coil</keyword>
<evidence type="ECO:0000256" key="1">
    <source>
        <dbReference type="SAM" id="Coils"/>
    </source>
</evidence>
<dbReference type="Proteomes" id="UP000289497">
    <property type="component" value="Chromosome"/>
</dbReference>
<proteinExistence type="predicted"/>
<reference evidence="2 3" key="1">
    <citation type="submission" date="2019-01" db="EMBL/GenBank/DDBJ databases">
        <authorList>
            <consortium name="Pathogen Informatics"/>
        </authorList>
    </citation>
    <scope>NUCLEOTIDE SEQUENCE [LARGE SCALE GENOMIC DNA]</scope>
    <source>
        <strain evidence="2 3">NCTC10179</strain>
    </source>
</reference>
<dbReference type="KEGG" id="mcou:NCTC10179_00683"/>
<dbReference type="EMBL" id="LR215039">
    <property type="protein sequence ID" value="VEU76497.1"/>
    <property type="molecule type" value="Genomic_DNA"/>
</dbReference>
<evidence type="ECO:0000313" key="2">
    <source>
        <dbReference type="EMBL" id="VEU76497.1"/>
    </source>
</evidence>
<feature type="coiled-coil region" evidence="1">
    <location>
        <begin position="402"/>
        <end position="456"/>
    </location>
</feature>